<feature type="compositionally biased region" description="Basic and acidic residues" evidence="2">
    <location>
        <begin position="130"/>
        <end position="143"/>
    </location>
</feature>
<feature type="domain" description="M23ase beta-sheet core" evidence="4">
    <location>
        <begin position="188"/>
        <end position="283"/>
    </location>
</feature>
<dbReference type="InterPro" id="IPR011055">
    <property type="entry name" value="Dup_hybrid_motif"/>
</dbReference>
<keyword evidence="3" id="KW-1133">Transmembrane helix</keyword>
<dbReference type="Pfam" id="PF01551">
    <property type="entry name" value="Peptidase_M23"/>
    <property type="match status" value="1"/>
</dbReference>
<evidence type="ECO:0000256" key="3">
    <source>
        <dbReference type="SAM" id="Phobius"/>
    </source>
</evidence>
<evidence type="ECO:0000256" key="1">
    <source>
        <dbReference type="ARBA" id="ARBA00022729"/>
    </source>
</evidence>
<dbReference type="InterPro" id="IPR050570">
    <property type="entry name" value="Cell_wall_metabolism_enzyme"/>
</dbReference>
<dbReference type="CDD" id="cd12797">
    <property type="entry name" value="M23_peptidase"/>
    <property type="match status" value="1"/>
</dbReference>
<keyword evidence="3" id="KW-0812">Transmembrane</keyword>
<organism evidence="5 6">
    <name type="scientific">Arthrobacter subterraneus</name>
    <dbReference type="NCBI Taxonomy" id="335973"/>
    <lineage>
        <taxon>Bacteria</taxon>
        <taxon>Bacillati</taxon>
        <taxon>Actinomycetota</taxon>
        <taxon>Actinomycetes</taxon>
        <taxon>Micrococcales</taxon>
        <taxon>Micrococcaceae</taxon>
        <taxon>Arthrobacter</taxon>
    </lineage>
</organism>
<dbReference type="STRING" id="335973.SAMN04488693_101611"/>
<feature type="compositionally biased region" description="Polar residues" evidence="2">
    <location>
        <begin position="1"/>
        <end position="14"/>
    </location>
</feature>
<feature type="region of interest" description="Disordered" evidence="2">
    <location>
        <begin position="1"/>
        <end position="32"/>
    </location>
</feature>
<reference evidence="5 6" key="1">
    <citation type="submission" date="2016-10" db="EMBL/GenBank/DDBJ databases">
        <authorList>
            <person name="de Groot N.N."/>
        </authorList>
    </citation>
    <scope>NUCLEOTIDE SEQUENCE [LARGE SCALE GENOMIC DNA]</scope>
    <source>
        <strain evidence="5 6">NP_1H</strain>
    </source>
</reference>
<dbReference type="EMBL" id="FNDT01000001">
    <property type="protein sequence ID" value="SDH57158.1"/>
    <property type="molecule type" value="Genomic_DNA"/>
</dbReference>
<keyword evidence="1" id="KW-0732">Signal</keyword>
<evidence type="ECO:0000256" key="2">
    <source>
        <dbReference type="SAM" id="MobiDB-lite"/>
    </source>
</evidence>
<dbReference type="Proteomes" id="UP000199258">
    <property type="component" value="Unassembled WGS sequence"/>
</dbReference>
<dbReference type="AlphaFoldDB" id="A0A1G8DHI1"/>
<keyword evidence="5" id="KW-0378">Hydrolase</keyword>
<feature type="transmembrane region" description="Helical" evidence="3">
    <location>
        <begin position="39"/>
        <end position="59"/>
    </location>
</feature>
<dbReference type="PANTHER" id="PTHR21666:SF289">
    <property type="entry name" value="L-ALA--D-GLU ENDOPEPTIDASE"/>
    <property type="match status" value="1"/>
</dbReference>
<dbReference type="InterPro" id="IPR016047">
    <property type="entry name" value="M23ase_b-sheet_dom"/>
</dbReference>
<protein>
    <submittedName>
        <fullName evidence="5">Murein DD-endopeptidase MepM and murein hydrolase activator NlpD, contain LysM domain</fullName>
    </submittedName>
</protein>
<dbReference type="GO" id="GO:0004222">
    <property type="term" value="F:metalloendopeptidase activity"/>
    <property type="evidence" value="ECO:0007669"/>
    <property type="project" value="TreeGrafter"/>
</dbReference>
<dbReference type="PANTHER" id="PTHR21666">
    <property type="entry name" value="PEPTIDASE-RELATED"/>
    <property type="match status" value="1"/>
</dbReference>
<dbReference type="SUPFAM" id="SSF51261">
    <property type="entry name" value="Duplicated hybrid motif"/>
    <property type="match status" value="1"/>
</dbReference>
<evidence type="ECO:0000313" key="5">
    <source>
        <dbReference type="EMBL" id="SDH57158.1"/>
    </source>
</evidence>
<sequence>MSQHAHAPTSSPHRPSTGAENRTRSAARRRDRFHRRVRTLLLTGGALTAAAGVALTAVAGNPTLTQAGLVTPNATQGVTVPEDAAVDFSREPIAPSSQGSTQGGTPATEETKVSTLSSGKPDVAAAPAREPVERDREPEKPAEEPAEPAKPVEKPVEEPLLGPPLTELSVASPYGNRVNPMGGYGQELHTGTDYSGACGTPVLASSAGTVTESGWHPYGGGQRIVIDHGGGLKTTYNHLSSLGIPVGGKVERGQTIGAVGTTGNSTGCHLHFEVVVDDLTVDPSGYL</sequence>
<dbReference type="RefSeq" id="WP_245702660.1">
    <property type="nucleotide sequence ID" value="NZ_FNDT01000001.1"/>
</dbReference>
<proteinExistence type="predicted"/>
<keyword evidence="3" id="KW-0472">Membrane</keyword>
<feature type="compositionally biased region" description="Polar residues" evidence="2">
    <location>
        <begin position="95"/>
        <end position="105"/>
    </location>
</feature>
<gene>
    <name evidence="5" type="ORF">SAMN04488693_101611</name>
</gene>
<keyword evidence="6" id="KW-1185">Reference proteome</keyword>
<accession>A0A1G8DHI1</accession>
<name>A0A1G8DHI1_9MICC</name>
<evidence type="ECO:0000313" key="6">
    <source>
        <dbReference type="Proteomes" id="UP000199258"/>
    </source>
</evidence>
<evidence type="ECO:0000259" key="4">
    <source>
        <dbReference type="Pfam" id="PF01551"/>
    </source>
</evidence>
<dbReference type="Gene3D" id="2.70.70.10">
    <property type="entry name" value="Glucose Permease (Domain IIA)"/>
    <property type="match status" value="1"/>
</dbReference>
<feature type="region of interest" description="Disordered" evidence="2">
    <location>
        <begin position="91"/>
        <end position="163"/>
    </location>
</feature>